<evidence type="ECO:0000313" key="3">
    <source>
        <dbReference type="Proteomes" id="UP001433268"/>
    </source>
</evidence>
<sequence>MLEPLEKGSHDKKLGDINILDVNEMPGYNADGCLMTLNYNSRRIRTTRAPRRSRLDFARGQGQESELQHQIHIAGAGRRLVGPLYGPPGEDDDGGGTRGQQAMDDRHLRCVNYKKSNGE</sequence>
<accession>A0ABR1VTV7</accession>
<dbReference type="Proteomes" id="UP001433268">
    <property type="component" value="Unassembled WGS sequence"/>
</dbReference>
<dbReference type="RefSeq" id="XP_066665636.1">
    <property type="nucleotide sequence ID" value="XM_066813674.1"/>
</dbReference>
<name>A0ABR1VTV7_9PEZI</name>
<feature type="region of interest" description="Disordered" evidence="1">
    <location>
        <begin position="79"/>
        <end position="119"/>
    </location>
</feature>
<evidence type="ECO:0000313" key="2">
    <source>
        <dbReference type="EMBL" id="KAK8074696.1"/>
    </source>
</evidence>
<dbReference type="GeneID" id="92046734"/>
<keyword evidence="3" id="KW-1185">Reference proteome</keyword>
<protein>
    <submittedName>
        <fullName evidence="2">Uncharacterized protein</fullName>
    </submittedName>
</protein>
<gene>
    <name evidence="2" type="ORF">PG997_009359</name>
</gene>
<evidence type="ECO:0000256" key="1">
    <source>
        <dbReference type="SAM" id="MobiDB-lite"/>
    </source>
</evidence>
<comment type="caution">
    <text evidence="2">The sequence shown here is derived from an EMBL/GenBank/DDBJ whole genome shotgun (WGS) entry which is preliminary data.</text>
</comment>
<organism evidence="2 3">
    <name type="scientific">Apiospora hydei</name>
    <dbReference type="NCBI Taxonomy" id="1337664"/>
    <lineage>
        <taxon>Eukaryota</taxon>
        <taxon>Fungi</taxon>
        <taxon>Dikarya</taxon>
        <taxon>Ascomycota</taxon>
        <taxon>Pezizomycotina</taxon>
        <taxon>Sordariomycetes</taxon>
        <taxon>Xylariomycetidae</taxon>
        <taxon>Amphisphaeriales</taxon>
        <taxon>Apiosporaceae</taxon>
        <taxon>Apiospora</taxon>
    </lineage>
</organism>
<dbReference type="EMBL" id="JAQQWN010000007">
    <property type="protein sequence ID" value="KAK8074696.1"/>
    <property type="molecule type" value="Genomic_DNA"/>
</dbReference>
<proteinExistence type="predicted"/>
<reference evidence="2 3" key="1">
    <citation type="submission" date="2023-01" db="EMBL/GenBank/DDBJ databases">
        <title>Analysis of 21 Apiospora genomes using comparative genomics revels a genus with tremendous synthesis potential of carbohydrate active enzymes and secondary metabolites.</title>
        <authorList>
            <person name="Sorensen T."/>
        </authorList>
    </citation>
    <scope>NUCLEOTIDE SEQUENCE [LARGE SCALE GENOMIC DNA]</scope>
    <source>
        <strain evidence="2 3">CBS 114990</strain>
    </source>
</reference>